<dbReference type="RefSeq" id="WP_125126730.1">
    <property type="nucleotide sequence ID" value="NZ_RHJS01000002.1"/>
</dbReference>
<sequence length="281" mass="31837">MYYNIEKMDGYFRIGSPENVFCYLIEGTDKAMLIDTGFGYGNLREAVRSVTDKPLVIINTHGHCDHVGGNGQFEESCFIHEQDLALCYEHSNREIRAGNVEQAKHSLNYETGEMFDALPEDFEMETYLNRSCGNLQTIKEGDLFELGKASMEILETPGHTRGGISVLYREKNLLFIGDAAGFFVWLFAKETTSRETYIHTLEKMYALQADGYIGAHNPEIMHKEDFQLYIRAASEADYEKGEPFESFFAQETKPKVCALDGMTLKDMFRPGFAAVVISAEK</sequence>
<dbReference type="AlphaFoldDB" id="A0A3R8JV04"/>
<reference evidence="2" key="1">
    <citation type="submission" date="2018-10" db="EMBL/GenBank/DDBJ databases">
        <title>Schaedlerella arabinophila gen. nov. sp. nov., isolated from the mouse intestinal tract and comparative analysis with the genome of the closely related altered Schaedler flora strain ASF502.</title>
        <authorList>
            <person name="Miyake S."/>
            <person name="Soh M."/>
            <person name="Seedorf H."/>
        </authorList>
    </citation>
    <scope>NUCLEOTIDE SEQUENCE [LARGE SCALE GENOMIC DNA]</scope>
    <source>
        <strain evidence="2">DSM 106076</strain>
    </source>
</reference>
<evidence type="ECO:0000313" key="2">
    <source>
        <dbReference type="EMBL" id="RRK35204.1"/>
    </source>
</evidence>
<comment type="caution">
    <text evidence="2">The sequence shown here is derived from an EMBL/GenBank/DDBJ whole genome shotgun (WGS) entry which is preliminary data.</text>
</comment>
<evidence type="ECO:0000259" key="1">
    <source>
        <dbReference type="SMART" id="SM00849"/>
    </source>
</evidence>
<dbReference type="SMART" id="SM00849">
    <property type="entry name" value="Lactamase_B"/>
    <property type="match status" value="1"/>
</dbReference>
<organism evidence="2 3">
    <name type="scientific">Schaedlerella arabinosiphila</name>
    <dbReference type="NCBI Taxonomy" id="2044587"/>
    <lineage>
        <taxon>Bacteria</taxon>
        <taxon>Bacillati</taxon>
        <taxon>Bacillota</taxon>
        <taxon>Clostridia</taxon>
        <taxon>Lachnospirales</taxon>
        <taxon>Lachnospiraceae</taxon>
        <taxon>Schaedlerella</taxon>
    </lineage>
</organism>
<dbReference type="SUPFAM" id="SSF56281">
    <property type="entry name" value="Metallo-hydrolase/oxidoreductase"/>
    <property type="match status" value="1"/>
</dbReference>
<accession>A0A3R8JV04</accession>
<dbReference type="Pfam" id="PF00753">
    <property type="entry name" value="Lactamase_B"/>
    <property type="match status" value="2"/>
</dbReference>
<dbReference type="InterPro" id="IPR001279">
    <property type="entry name" value="Metallo-B-lactamas"/>
</dbReference>
<feature type="domain" description="Metallo-beta-lactamase" evidence="1">
    <location>
        <begin position="19"/>
        <end position="216"/>
    </location>
</feature>
<gene>
    <name evidence="2" type="ORF">EBB54_05975</name>
</gene>
<dbReference type="GO" id="GO:0016787">
    <property type="term" value="F:hydrolase activity"/>
    <property type="evidence" value="ECO:0007669"/>
    <property type="project" value="UniProtKB-KW"/>
</dbReference>
<proteinExistence type="predicted"/>
<dbReference type="Proteomes" id="UP000274920">
    <property type="component" value="Unassembled WGS sequence"/>
</dbReference>
<protein>
    <submittedName>
        <fullName evidence="2">MBL fold metallo-hydrolase</fullName>
    </submittedName>
</protein>
<dbReference type="EMBL" id="RHJS01000002">
    <property type="protein sequence ID" value="RRK35204.1"/>
    <property type="molecule type" value="Genomic_DNA"/>
</dbReference>
<keyword evidence="3" id="KW-1185">Reference proteome</keyword>
<dbReference type="InterPro" id="IPR036866">
    <property type="entry name" value="RibonucZ/Hydroxyglut_hydro"/>
</dbReference>
<dbReference type="InterPro" id="IPR050855">
    <property type="entry name" value="NDM-1-like"/>
</dbReference>
<name>A0A3R8JV04_9FIRM</name>
<dbReference type="PANTHER" id="PTHR42951:SF22">
    <property type="entry name" value="METALLO BETA-LACTAMASE SUPERFAMILY LIPOPROTEIN"/>
    <property type="match status" value="1"/>
</dbReference>
<evidence type="ECO:0000313" key="3">
    <source>
        <dbReference type="Proteomes" id="UP000274920"/>
    </source>
</evidence>
<keyword evidence="2" id="KW-0378">Hydrolase</keyword>
<dbReference type="PANTHER" id="PTHR42951">
    <property type="entry name" value="METALLO-BETA-LACTAMASE DOMAIN-CONTAINING"/>
    <property type="match status" value="1"/>
</dbReference>
<dbReference type="Gene3D" id="3.60.15.10">
    <property type="entry name" value="Ribonuclease Z/Hydroxyacylglutathione hydrolase-like"/>
    <property type="match status" value="1"/>
</dbReference>